<evidence type="ECO:0000256" key="1">
    <source>
        <dbReference type="SAM" id="MobiDB-lite"/>
    </source>
</evidence>
<organism evidence="2 3">
    <name type="scientific">Ensete ventricosum</name>
    <name type="common">Abyssinian banana</name>
    <name type="synonym">Musa ensete</name>
    <dbReference type="NCBI Taxonomy" id="4639"/>
    <lineage>
        <taxon>Eukaryota</taxon>
        <taxon>Viridiplantae</taxon>
        <taxon>Streptophyta</taxon>
        <taxon>Embryophyta</taxon>
        <taxon>Tracheophyta</taxon>
        <taxon>Spermatophyta</taxon>
        <taxon>Magnoliopsida</taxon>
        <taxon>Liliopsida</taxon>
        <taxon>Zingiberales</taxon>
        <taxon>Musaceae</taxon>
        <taxon>Ensete</taxon>
    </lineage>
</organism>
<name>A0A426XKL9_ENSVE</name>
<reference evidence="2 3" key="1">
    <citation type="journal article" date="2014" name="Agronomy (Basel)">
        <title>A Draft Genome Sequence for Ensete ventricosum, the Drought-Tolerant Tree Against Hunger.</title>
        <authorList>
            <person name="Harrison J."/>
            <person name="Moore K.A."/>
            <person name="Paszkiewicz K."/>
            <person name="Jones T."/>
            <person name="Grant M."/>
            <person name="Ambacheew D."/>
            <person name="Muzemil S."/>
            <person name="Studholme D.J."/>
        </authorList>
    </citation>
    <scope>NUCLEOTIDE SEQUENCE [LARGE SCALE GENOMIC DNA]</scope>
</reference>
<comment type="caution">
    <text evidence="2">The sequence shown here is derived from an EMBL/GenBank/DDBJ whole genome shotgun (WGS) entry which is preliminary data.</text>
</comment>
<feature type="region of interest" description="Disordered" evidence="1">
    <location>
        <begin position="15"/>
        <end position="38"/>
    </location>
</feature>
<accession>A0A426XKL9</accession>
<dbReference type="EMBL" id="AMZH03019700">
    <property type="protein sequence ID" value="RRT40024.1"/>
    <property type="molecule type" value="Genomic_DNA"/>
</dbReference>
<evidence type="ECO:0000313" key="3">
    <source>
        <dbReference type="Proteomes" id="UP000287651"/>
    </source>
</evidence>
<sequence>MACRIIRSISLDLQQSKHSKPNFHRRERERERERDLGDLENDLIASKELAQQARSEFEGINQEEILGQDRSRLRGETKSVHRTSRLLLRRGRRRPRDAVPIPSVSPRGSLEAGRSSAHRHRRRHSKPAFLVSPLSL</sequence>
<dbReference type="Proteomes" id="UP000287651">
    <property type="component" value="Unassembled WGS sequence"/>
</dbReference>
<feature type="compositionally biased region" description="Basic and acidic residues" evidence="1">
    <location>
        <begin position="68"/>
        <end position="79"/>
    </location>
</feature>
<protein>
    <submittedName>
        <fullName evidence="2">Uncharacterized protein</fullName>
    </submittedName>
</protein>
<proteinExistence type="predicted"/>
<evidence type="ECO:0000313" key="2">
    <source>
        <dbReference type="EMBL" id="RRT40024.1"/>
    </source>
</evidence>
<feature type="region of interest" description="Disordered" evidence="1">
    <location>
        <begin position="68"/>
        <end position="136"/>
    </location>
</feature>
<feature type="compositionally biased region" description="Basic residues" evidence="1">
    <location>
        <begin position="80"/>
        <end position="95"/>
    </location>
</feature>
<feature type="compositionally biased region" description="Basic residues" evidence="1">
    <location>
        <begin position="116"/>
        <end position="126"/>
    </location>
</feature>
<gene>
    <name evidence="2" type="ORF">B296_00033640</name>
</gene>
<feature type="compositionally biased region" description="Basic and acidic residues" evidence="1">
    <location>
        <begin position="24"/>
        <end position="37"/>
    </location>
</feature>
<dbReference type="AlphaFoldDB" id="A0A426XKL9"/>